<feature type="chain" id="PRO_5019397213" evidence="3">
    <location>
        <begin position="19"/>
        <end position="577"/>
    </location>
</feature>
<keyword evidence="2" id="KW-0472">Membrane</keyword>
<dbReference type="STRING" id="93625.A0A409WQC7"/>
<protein>
    <submittedName>
        <fullName evidence="4">Uncharacterized protein</fullName>
    </submittedName>
</protein>
<gene>
    <name evidence="4" type="ORF">CVT25_001845</name>
</gene>
<evidence type="ECO:0000256" key="2">
    <source>
        <dbReference type="SAM" id="Phobius"/>
    </source>
</evidence>
<evidence type="ECO:0000256" key="1">
    <source>
        <dbReference type="SAM" id="MobiDB-lite"/>
    </source>
</evidence>
<feature type="transmembrane region" description="Helical" evidence="2">
    <location>
        <begin position="491"/>
        <end position="512"/>
    </location>
</feature>
<dbReference type="Proteomes" id="UP000283269">
    <property type="component" value="Unassembled WGS sequence"/>
</dbReference>
<accession>A0A409WQC7</accession>
<evidence type="ECO:0000256" key="3">
    <source>
        <dbReference type="SAM" id="SignalP"/>
    </source>
</evidence>
<feature type="transmembrane region" description="Helical" evidence="2">
    <location>
        <begin position="524"/>
        <end position="545"/>
    </location>
</feature>
<dbReference type="AlphaFoldDB" id="A0A409WQC7"/>
<comment type="caution">
    <text evidence="4">The sequence shown here is derived from an EMBL/GenBank/DDBJ whole genome shotgun (WGS) entry which is preliminary data.</text>
</comment>
<feature type="compositionally biased region" description="Acidic residues" evidence="1">
    <location>
        <begin position="303"/>
        <end position="314"/>
    </location>
</feature>
<name>A0A409WQC7_PSICY</name>
<keyword evidence="3" id="KW-0732">Signal</keyword>
<dbReference type="InParanoid" id="A0A409WQC7"/>
<reference evidence="4 5" key="1">
    <citation type="journal article" date="2018" name="Evol. Lett.">
        <title>Horizontal gene cluster transfer increased hallucinogenic mushroom diversity.</title>
        <authorList>
            <person name="Reynolds H.T."/>
            <person name="Vijayakumar V."/>
            <person name="Gluck-Thaler E."/>
            <person name="Korotkin H.B."/>
            <person name="Matheny P.B."/>
            <person name="Slot J.C."/>
        </authorList>
    </citation>
    <scope>NUCLEOTIDE SEQUENCE [LARGE SCALE GENOMIC DNA]</scope>
    <source>
        <strain evidence="4 5">2631</strain>
    </source>
</reference>
<dbReference type="PANTHER" id="PTHR35043">
    <property type="entry name" value="TRANSCRIPTION FACTOR DOMAIN-CONTAINING PROTEIN"/>
    <property type="match status" value="1"/>
</dbReference>
<feature type="signal peptide" evidence="3">
    <location>
        <begin position="1"/>
        <end position="18"/>
    </location>
</feature>
<feature type="transmembrane region" description="Helical" evidence="2">
    <location>
        <begin position="217"/>
        <end position="235"/>
    </location>
</feature>
<sequence length="577" mass="64791">MIILLLLLYSASQATIHASAIVSRSLPVPDDVRHLTSLSISDATPCSCLQLRSTWDILWSCLVTIFACTWVSIHPNSPGPNARRLRVLLGRVELMIWVILIPEMVISWAFRQWLGARELADYYKGFGWSEVHGHFLQMGGFMLVDGDDDKEVLSPDTFRKLLEEGKIRFPRISQDEISAFSKGDGLSKIMVVGQTSWFIGQCISRVIKGLAITELELVTAAFAFLNALMYFMWWNKPLDSSSTVRIPICRDLIPVSLPPWDHHDQNRTTTVFSTVWPKSHEESNVHYQESHVPQRSDASVECPEVESSPEDSDMDPGQQERKDDALHTTTEQIRIGFDSQSPKDRRTADAEDLSISTPRASTPMEVHRTSSIATAENQPLPHTAETDGTLKGAPGNKIRRSLSLVGYISRLIVRRIQQIRMTKEVPPGAMLVPTFYASSRSSFDDAMKNMTCSLIICLIGVIIGAIHCAGWDFIFPSQAEMLIWRVSSTLIFAYPSIFVLVQLTNIGCYTIFETHTSSGFAYRTIIRGTAFLSTLLKGLPIYLLVKTMLLMEAFIALRHLPDGAFVQVEWTRFLPHI</sequence>
<feature type="transmembrane region" description="Helical" evidence="2">
    <location>
        <begin position="450"/>
        <end position="471"/>
    </location>
</feature>
<keyword evidence="5" id="KW-1185">Reference proteome</keyword>
<keyword evidence="2" id="KW-0812">Transmembrane</keyword>
<organism evidence="4 5">
    <name type="scientific">Psilocybe cyanescens</name>
    <dbReference type="NCBI Taxonomy" id="93625"/>
    <lineage>
        <taxon>Eukaryota</taxon>
        <taxon>Fungi</taxon>
        <taxon>Dikarya</taxon>
        <taxon>Basidiomycota</taxon>
        <taxon>Agaricomycotina</taxon>
        <taxon>Agaricomycetes</taxon>
        <taxon>Agaricomycetidae</taxon>
        <taxon>Agaricales</taxon>
        <taxon>Agaricineae</taxon>
        <taxon>Strophariaceae</taxon>
        <taxon>Psilocybe</taxon>
    </lineage>
</organism>
<evidence type="ECO:0000313" key="5">
    <source>
        <dbReference type="Proteomes" id="UP000283269"/>
    </source>
</evidence>
<dbReference type="OrthoDB" id="9451547at2759"/>
<feature type="region of interest" description="Disordered" evidence="1">
    <location>
        <begin position="283"/>
        <end position="393"/>
    </location>
</feature>
<dbReference type="PANTHER" id="PTHR35043:SF7">
    <property type="entry name" value="TRANSCRIPTION FACTOR DOMAIN-CONTAINING PROTEIN"/>
    <property type="match status" value="1"/>
</dbReference>
<keyword evidence="2" id="KW-1133">Transmembrane helix</keyword>
<evidence type="ECO:0000313" key="4">
    <source>
        <dbReference type="EMBL" id="PPQ80725.1"/>
    </source>
</evidence>
<feature type="compositionally biased region" description="Basic and acidic residues" evidence="1">
    <location>
        <begin position="283"/>
        <end position="294"/>
    </location>
</feature>
<dbReference type="EMBL" id="NHYD01003311">
    <property type="protein sequence ID" value="PPQ80725.1"/>
    <property type="molecule type" value="Genomic_DNA"/>
</dbReference>
<proteinExistence type="predicted"/>